<comment type="caution">
    <text evidence="1">The sequence shown here is derived from an EMBL/GenBank/DDBJ whole genome shotgun (WGS) entry which is preliminary data.</text>
</comment>
<dbReference type="AlphaFoldDB" id="A0A3S0SJS5"/>
<accession>A0A3S0SJS5</accession>
<evidence type="ECO:0000313" key="2">
    <source>
        <dbReference type="Proteomes" id="UP000278081"/>
    </source>
</evidence>
<reference evidence="1 2" key="1">
    <citation type="submission" date="2018-11" db="EMBL/GenBank/DDBJ databases">
        <title>Rhizobium chutanense sp. nov., isolated from root nodules of Phaseolus vulgaris in China.</title>
        <authorList>
            <person name="Huo Y."/>
        </authorList>
    </citation>
    <scope>NUCLEOTIDE SEQUENCE [LARGE SCALE GENOMIC DNA]</scope>
    <source>
        <strain evidence="1 2">C16</strain>
    </source>
</reference>
<dbReference type="OrthoDB" id="8375702at2"/>
<dbReference type="Proteomes" id="UP000278081">
    <property type="component" value="Unassembled WGS sequence"/>
</dbReference>
<protein>
    <submittedName>
        <fullName evidence="1">Uncharacterized protein</fullName>
    </submittedName>
</protein>
<name>A0A3S0SJS5_9HYPH</name>
<proteinExistence type="predicted"/>
<dbReference type="RefSeq" id="WP_126908070.1">
    <property type="nucleotide sequence ID" value="NZ_ML133751.1"/>
</dbReference>
<organism evidence="1 2">
    <name type="scientific">Rhizobium chutanense</name>
    <dbReference type="NCBI Taxonomy" id="2035448"/>
    <lineage>
        <taxon>Bacteria</taxon>
        <taxon>Pseudomonadati</taxon>
        <taxon>Pseudomonadota</taxon>
        <taxon>Alphaproteobacteria</taxon>
        <taxon>Hyphomicrobiales</taxon>
        <taxon>Rhizobiaceae</taxon>
        <taxon>Rhizobium/Agrobacterium group</taxon>
        <taxon>Rhizobium</taxon>
    </lineage>
</organism>
<evidence type="ECO:0000313" key="1">
    <source>
        <dbReference type="EMBL" id="RUM08310.1"/>
    </source>
</evidence>
<sequence length="117" mass="12684">MADGPSNVFEMYVDAGGPGFWIRRTTWGNTVARVVGAGAFTAAPPYFGNPSMLMDVYGDDGALKDVLAAVPVPGTYKTWRSVSPPDWAVSADLRPLDDPRIATAIDLLDRRRGKSRR</sequence>
<gene>
    <name evidence="1" type="ORF">EFR84_05840</name>
</gene>
<dbReference type="EMBL" id="RJTJ01000004">
    <property type="protein sequence ID" value="RUM08310.1"/>
    <property type="molecule type" value="Genomic_DNA"/>
</dbReference>